<dbReference type="InterPro" id="IPR049163">
    <property type="entry name" value="Pif1-like_2B_dom"/>
</dbReference>
<dbReference type="GO" id="GO:0000723">
    <property type="term" value="P:telomere maintenance"/>
    <property type="evidence" value="ECO:0007669"/>
    <property type="project" value="InterPro"/>
</dbReference>
<dbReference type="CDD" id="cd18037">
    <property type="entry name" value="DEXSc_Pif1_like"/>
    <property type="match status" value="1"/>
</dbReference>
<comment type="caution">
    <text evidence="2">The sequence shown here is derived from an EMBL/GenBank/DDBJ whole genome shotgun (WGS) entry which is preliminary data.</text>
</comment>
<dbReference type="InterPro" id="IPR010285">
    <property type="entry name" value="DNA_helicase_pif1-like_DEAD"/>
</dbReference>
<reference evidence="2 3" key="1">
    <citation type="journal article" date="2015" name="Nature">
        <title>rRNA introns, odd ribosomes, and small enigmatic genomes across a large radiation of phyla.</title>
        <authorList>
            <person name="Brown C.T."/>
            <person name="Hug L.A."/>
            <person name="Thomas B.C."/>
            <person name="Sharon I."/>
            <person name="Castelle C.J."/>
            <person name="Singh A."/>
            <person name="Wilkins M.J."/>
            <person name="Williams K.H."/>
            <person name="Banfield J.F."/>
        </authorList>
    </citation>
    <scope>NUCLEOTIDE SEQUENCE [LARGE SCALE GENOMIC DNA]</scope>
</reference>
<evidence type="ECO:0000313" key="2">
    <source>
        <dbReference type="EMBL" id="KKW30720.1"/>
    </source>
</evidence>
<protein>
    <submittedName>
        <fullName evidence="2">AAA ATPase</fullName>
    </submittedName>
</protein>
<sequence length="554" mass="60562">MRQADALAILKTGVNVFLTGEPGSGKSHTIRQYVSYLREHGIEPAITASTGIAATHIGGMTIHSFSGIGINKTLNKYELAEIASRDKLVRRLKKTKVLIIDEISMLDGRTLSLVDLVCKTVLGSDQPFGGIQVVMVGDFFQLPPVGRDGDVPSFAFDSQVWRASAFTTCYLSEQHRQEDKSFLKMLAAVRSGEVGDEHRELLFQRKTSSAAQMTKLFSHNADVDRINAHELGKLSTKESVFTMRHHGAKALVEQIKRGCLSPERLVLKVGAKVMFTKNNPEQGFVNGTLGEVIAFQKGTGLPEVKLHSGRSIIVEPVDWAIVIEGTPLASIVQLPLRLAWAITVHKSQGMSLDAAYIDLSTAFAYGQGYVALSRVRSLAGLFIGGINERALEVDPTVLEIDSEFRASSDANEARLGEMSQEDLARAHSAFVSSCGGEVAGNVVYKPVKKVAQGKKGPVHEETIALLCSGKTITEVAQERGRTEGTILDHLEKARKQNKLPVDQLQHLKIGKDFMDVHLAFAVLGDEALKPAYARLDGRYTYDELRLARLFFVAP</sequence>
<dbReference type="GO" id="GO:0006281">
    <property type="term" value="P:DNA repair"/>
    <property type="evidence" value="ECO:0007669"/>
    <property type="project" value="InterPro"/>
</dbReference>
<dbReference type="Pfam" id="PF21530">
    <property type="entry name" value="Pif1_2B_dom"/>
    <property type="match status" value="1"/>
</dbReference>
<dbReference type="Gene3D" id="3.40.50.300">
    <property type="entry name" value="P-loop containing nucleotide triphosphate hydrolases"/>
    <property type="match status" value="2"/>
</dbReference>
<dbReference type="InterPro" id="IPR027417">
    <property type="entry name" value="P-loop_NTPase"/>
</dbReference>
<dbReference type="PANTHER" id="PTHR47642">
    <property type="entry name" value="ATP-DEPENDENT DNA HELICASE"/>
    <property type="match status" value="1"/>
</dbReference>
<dbReference type="EMBL" id="LCRD01000004">
    <property type="protein sequence ID" value="KKW30720.1"/>
    <property type="molecule type" value="Genomic_DNA"/>
</dbReference>
<dbReference type="InterPro" id="IPR029491">
    <property type="entry name" value="Helicase_HTH"/>
</dbReference>
<proteinExistence type="predicted"/>
<dbReference type="Proteomes" id="UP000034846">
    <property type="component" value="Unassembled WGS sequence"/>
</dbReference>
<dbReference type="Gene3D" id="2.30.30.940">
    <property type="match status" value="1"/>
</dbReference>
<dbReference type="PANTHER" id="PTHR47642:SF7">
    <property type="entry name" value="ATP-DEPENDENT DNA HELICASE PIF1"/>
    <property type="match status" value="1"/>
</dbReference>
<gene>
    <name evidence="2" type="ORF">UY72_C0004G0009</name>
</gene>
<evidence type="ECO:0000259" key="1">
    <source>
        <dbReference type="SMART" id="SM00382"/>
    </source>
</evidence>
<organism evidence="2 3">
    <name type="scientific">Candidatus Uhrbacteria bacterium GW2011_GWD2_52_7</name>
    <dbReference type="NCBI Taxonomy" id="1618989"/>
    <lineage>
        <taxon>Bacteria</taxon>
        <taxon>Candidatus Uhriibacteriota</taxon>
    </lineage>
</organism>
<dbReference type="Gene3D" id="1.10.10.1390">
    <property type="entry name" value="ATP-dependent DNA helicase RecQ"/>
    <property type="match status" value="1"/>
</dbReference>
<dbReference type="SMART" id="SM00382">
    <property type="entry name" value="AAA"/>
    <property type="match status" value="1"/>
</dbReference>
<dbReference type="PATRIC" id="fig|1618989.3.peg.92"/>
<dbReference type="Pfam" id="PF14493">
    <property type="entry name" value="HTH_40"/>
    <property type="match status" value="1"/>
</dbReference>
<dbReference type="InterPro" id="IPR051055">
    <property type="entry name" value="PIF1_helicase"/>
</dbReference>
<dbReference type="Pfam" id="PF05970">
    <property type="entry name" value="PIF1"/>
    <property type="match status" value="1"/>
</dbReference>
<dbReference type="CDD" id="cd18809">
    <property type="entry name" value="SF1_C_RecD"/>
    <property type="match status" value="1"/>
</dbReference>
<dbReference type="SUPFAM" id="SSF52540">
    <property type="entry name" value="P-loop containing nucleoside triphosphate hydrolases"/>
    <property type="match status" value="2"/>
</dbReference>
<feature type="domain" description="AAA+ ATPase" evidence="1">
    <location>
        <begin position="12"/>
        <end position="166"/>
    </location>
</feature>
<accession>A0A0G1XII8</accession>
<name>A0A0G1XII8_9BACT</name>
<dbReference type="GO" id="GO:0003678">
    <property type="term" value="F:DNA helicase activity"/>
    <property type="evidence" value="ECO:0007669"/>
    <property type="project" value="InterPro"/>
</dbReference>
<dbReference type="InterPro" id="IPR003593">
    <property type="entry name" value="AAA+_ATPase"/>
</dbReference>
<dbReference type="AlphaFoldDB" id="A0A0G1XII8"/>
<evidence type="ECO:0000313" key="3">
    <source>
        <dbReference type="Proteomes" id="UP000034846"/>
    </source>
</evidence>